<dbReference type="GO" id="GO:0005886">
    <property type="term" value="C:plasma membrane"/>
    <property type="evidence" value="ECO:0007669"/>
    <property type="project" value="UniProtKB-SubCell"/>
</dbReference>
<dbReference type="InterPro" id="IPR029016">
    <property type="entry name" value="GAF-like_dom_sf"/>
</dbReference>
<dbReference type="InterPro" id="IPR003660">
    <property type="entry name" value="HAMP_dom"/>
</dbReference>
<protein>
    <recommendedName>
        <fullName evidence="3">histidine kinase</fullName>
        <ecNumber evidence="3">2.7.13.3</ecNumber>
    </recommendedName>
</protein>
<dbReference type="Pfam" id="PF13185">
    <property type="entry name" value="GAF_2"/>
    <property type="match status" value="1"/>
</dbReference>
<evidence type="ECO:0000256" key="15">
    <source>
        <dbReference type="SAM" id="Phobius"/>
    </source>
</evidence>
<evidence type="ECO:0000256" key="1">
    <source>
        <dbReference type="ARBA" id="ARBA00000085"/>
    </source>
</evidence>
<keyword evidence="13" id="KW-0175">Coiled coil</keyword>
<dbReference type="Gene3D" id="3.30.565.10">
    <property type="entry name" value="Histidine kinase-like ATPase, C-terminal domain"/>
    <property type="match status" value="1"/>
</dbReference>
<dbReference type="SUPFAM" id="SSF158472">
    <property type="entry name" value="HAMP domain-like"/>
    <property type="match status" value="1"/>
</dbReference>
<keyword evidence="6" id="KW-0808">Transferase</keyword>
<evidence type="ECO:0000259" key="18">
    <source>
        <dbReference type="PROSITE" id="PS50885"/>
    </source>
</evidence>
<dbReference type="EC" id="2.7.13.3" evidence="3"/>
<dbReference type="SMART" id="SM00065">
    <property type="entry name" value="GAF"/>
    <property type="match status" value="1"/>
</dbReference>
<feature type="modified residue" description="4-aspartylphosphate" evidence="12">
    <location>
        <position position="939"/>
    </location>
</feature>
<dbReference type="InterPro" id="IPR004358">
    <property type="entry name" value="Sig_transdc_His_kin-like_C"/>
</dbReference>
<feature type="domain" description="HAMP" evidence="18">
    <location>
        <begin position="300"/>
        <end position="352"/>
    </location>
</feature>
<dbReference type="SUPFAM" id="SSF55874">
    <property type="entry name" value="ATPase domain of HSP90 chaperone/DNA topoisomerase II/histidine kinase"/>
    <property type="match status" value="1"/>
</dbReference>
<dbReference type="InterPro" id="IPR003594">
    <property type="entry name" value="HATPase_dom"/>
</dbReference>
<dbReference type="AlphaFoldDB" id="A0A8J6N5M5"/>
<feature type="coiled-coil region" evidence="13">
    <location>
        <begin position="518"/>
        <end position="605"/>
    </location>
</feature>
<evidence type="ECO:0000256" key="6">
    <source>
        <dbReference type="ARBA" id="ARBA00022679"/>
    </source>
</evidence>
<dbReference type="CDD" id="cd06225">
    <property type="entry name" value="HAMP"/>
    <property type="match status" value="1"/>
</dbReference>
<dbReference type="Gene3D" id="1.10.287.130">
    <property type="match status" value="1"/>
</dbReference>
<evidence type="ECO:0000256" key="9">
    <source>
        <dbReference type="ARBA" id="ARBA00022989"/>
    </source>
</evidence>
<dbReference type="SMART" id="SM00448">
    <property type="entry name" value="REC"/>
    <property type="match status" value="3"/>
</dbReference>
<evidence type="ECO:0000313" key="20">
    <source>
        <dbReference type="Proteomes" id="UP000599024"/>
    </source>
</evidence>
<dbReference type="PANTHER" id="PTHR45339">
    <property type="entry name" value="HYBRID SIGNAL TRANSDUCTION HISTIDINE KINASE J"/>
    <property type="match status" value="1"/>
</dbReference>
<feature type="domain" description="Response regulatory" evidence="17">
    <location>
        <begin position="1158"/>
        <end position="1275"/>
    </location>
</feature>
<keyword evidence="11 15" id="KW-0472">Membrane</keyword>
<feature type="region of interest" description="Disordered" evidence="14">
    <location>
        <begin position="848"/>
        <end position="883"/>
    </location>
</feature>
<dbReference type="Pfam" id="PF02518">
    <property type="entry name" value="HATPase_c"/>
    <property type="match status" value="1"/>
</dbReference>
<feature type="domain" description="Response regulatory" evidence="17">
    <location>
        <begin position="1012"/>
        <end position="1128"/>
    </location>
</feature>
<feature type="domain" description="Histidine kinase" evidence="16">
    <location>
        <begin position="622"/>
        <end position="844"/>
    </location>
</feature>
<dbReference type="CDD" id="cd12912">
    <property type="entry name" value="PDC2_MCP_like"/>
    <property type="match status" value="1"/>
</dbReference>
<dbReference type="SUPFAM" id="SSF47384">
    <property type="entry name" value="Homodimeric domain of signal transducing histidine kinase"/>
    <property type="match status" value="1"/>
</dbReference>
<evidence type="ECO:0000259" key="16">
    <source>
        <dbReference type="PROSITE" id="PS50109"/>
    </source>
</evidence>
<evidence type="ECO:0000256" key="5">
    <source>
        <dbReference type="ARBA" id="ARBA00022553"/>
    </source>
</evidence>
<dbReference type="SMART" id="SM00388">
    <property type="entry name" value="HisKA"/>
    <property type="match status" value="1"/>
</dbReference>
<dbReference type="PANTHER" id="PTHR45339:SF1">
    <property type="entry name" value="HYBRID SIGNAL TRANSDUCTION HISTIDINE KINASE J"/>
    <property type="match status" value="1"/>
</dbReference>
<comment type="catalytic activity">
    <reaction evidence="1">
        <text>ATP + protein L-histidine = ADP + protein N-phospho-L-histidine.</text>
        <dbReference type="EC" id="2.7.13.3"/>
    </reaction>
</comment>
<proteinExistence type="predicted"/>
<evidence type="ECO:0000256" key="12">
    <source>
        <dbReference type="PROSITE-ProRule" id="PRU00169"/>
    </source>
</evidence>
<dbReference type="InterPro" id="IPR033479">
    <property type="entry name" value="dCache_1"/>
</dbReference>
<dbReference type="SMART" id="SM00304">
    <property type="entry name" value="HAMP"/>
    <property type="match status" value="1"/>
</dbReference>
<evidence type="ECO:0000256" key="13">
    <source>
        <dbReference type="SAM" id="Coils"/>
    </source>
</evidence>
<dbReference type="CDD" id="cd00156">
    <property type="entry name" value="REC"/>
    <property type="match status" value="2"/>
</dbReference>
<dbReference type="InterPro" id="IPR036097">
    <property type="entry name" value="HisK_dim/P_sf"/>
</dbReference>
<sequence length="1278" mass="140762">MTVRWKDLSFKLPLIVLLIGLVPLAGFGLFSIRYEADALLKVRGQGVRRSAVLTASAIERTIQGVKQGFQRSAENLDLLALDKTDQEWALMTLLIQWPNFKSLALLDAQGQEQIKVANNQNFLPSDLQSRAHDPAFRETLEGHHYLDAGRRLENGEYVSSLSIPMLNPATQEVEAVLIADFHLKGIMDVATSIKIGQTGQTYVIDKQGLLIAHNDMSLALRGERLQSLAMLNQPVRFISVEGHEVLGSAIAINGTDWLMVAEVPMTEITAVANKLMRILYGILIASALLLVFPMAFYLILRISRPLQRLEKGAVKIGAGKFGEPLPVKNDDEIGRMSHAFNDMAGKLQHFSEETERINWLKAGLSGLDEQLRGTPSLKELASRTSSFLAEYVGAPVGAFYVQNTKGNFVLTGGYAHAAGPESVKTFAPGQGLVGQAALEQKMLVIDAIPEGYLSVSSSLGSQKPVTILVIPLIHDGIVVAVLELGKFKPFSGREKMFIEQAAAPLAVTVNSANARHELNVSLEKSQKLTEKLQVQQEELRIANEELAEQTQELQASEEQLRVQQEELRISNEELEEKSISLTEQKKDLVDKNIELQNTKTHLEQKSIEVERASRYKSEFLANMSHELRTPLNSLLILSQDLANNGKGNLLPEQVEAAEIVYNSGNDLLKLINEILDLAKIESGKLSLAVSDVPISDIIGRLEKSFQHIAKEQRLGLEISCDDAVPETIRTDPARLDQILKNLVSNALKFTEEGQVTISVTPVKNGDGAISIAVTDTGIGIAQESLEGIFNAFQQIDGSISRKFSGTGLGLSISRELTKLLGGELQATSQPGIGSTFTLILPPYRETVETAPASPPETTKQQSPQVTAPAKNTDASSIADERDELQPEDKRILIIEDDLSFAKILAERCQKRGFKFLHAGDGETGLELVERYSPDAIILDMRLPGIQGMEVLDAIKDNPQIRHIPVHIMSAYENTGEAFAHGAIGFLQKPINQEQLGQAFTKLEEMISGKIRNLLIVEDNIDQQKSIQTLIGNGDVNTLIAGTGEEALTIYNEEQIDCIILDLNLPEMTGLQFLERLSTLTQNSLPPVIIYSARELTREEVEELNEYTQSIVIKGAEAPARLLDEASLFLHRVVGNLPQQKQQMINELYDQSNLFQGKKILLVDDDMRNIFAIAKILEEKGAQVLKAANGQKALDLLATTEKVGLVLMDIMMPVMDGLTAMKQIRAQKQFESLPIIALTAKAMEEDRKQCIAAGANDYLSKPVDINRLLSLIRVWILRK</sequence>
<dbReference type="SUPFAM" id="SSF55781">
    <property type="entry name" value="GAF domain-like"/>
    <property type="match status" value="1"/>
</dbReference>
<keyword evidence="8" id="KW-0418">Kinase</keyword>
<feature type="modified residue" description="4-aspartylphosphate" evidence="12">
    <location>
        <position position="1061"/>
    </location>
</feature>
<dbReference type="InterPro" id="IPR036890">
    <property type="entry name" value="HATPase_C_sf"/>
</dbReference>
<dbReference type="Pfam" id="PF00672">
    <property type="entry name" value="HAMP"/>
    <property type="match status" value="1"/>
</dbReference>
<evidence type="ECO:0000256" key="14">
    <source>
        <dbReference type="SAM" id="MobiDB-lite"/>
    </source>
</evidence>
<dbReference type="InterPro" id="IPR003661">
    <property type="entry name" value="HisK_dim/P_dom"/>
</dbReference>
<dbReference type="GO" id="GO:0000155">
    <property type="term" value="F:phosphorelay sensor kinase activity"/>
    <property type="evidence" value="ECO:0007669"/>
    <property type="project" value="InterPro"/>
</dbReference>
<dbReference type="PRINTS" id="PR00344">
    <property type="entry name" value="BCTRLSENSOR"/>
</dbReference>
<evidence type="ECO:0000256" key="7">
    <source>
        <dbReference type="ARBA" id="ARBA00022692"/>
    </source>
</evidence>
<feature type="transmembrane region" description="Helical" evidence="15">
    <location>
        <begin position="12"/>
        <end position="32"/>
    </location>
</feature>
<evidence type="ECO:0000256" key="11">
    <source>
        <dbReference type="ARBA" id="ARBA00023136"/>
    </source>
</evidence>
<accession>A0A8J6N5M5</accession>
<dbReference type="Gene3D" id="3.30.450.40">
    <property type="match status" value="1"/>
</dbReference>
<keyword evidence="9 15" id="KW-1133">Transmembrane helix</keyword>
<keyword evidence="5 12" id="KW-0597">Phosphoprotein</keyword>
<dbReference type="PROSITE" id="PS50109">
    <property type="entry name" value="HIS_KIN"/>
    <property type="match status" value="1"/>
</dbReference>
<keyword evidence="4" id="KW-1003">Cell membrane</keyword>
<dbReference type="CDD" id="cd00082">
    <property type="entry name" value="HisKA"/>
    <property type="match status" value="1"/>
</dbReference>
<feature type="modified residue" description="4-aspartylphosphate" evidence="12">
    <location>
        <position position="1208"/>
    </location>
</feature>
<dbReference type="EMBL" id="JACNLK010000026">
    <property type="protein sequence ID" value="MBC8208023.1"/>
    <property type="molecule type" value="Genomic_DNA"/>
</dbReference>
<dbReference type="SUPFAM" id="SSF52172">
    <property type="entry name" value="CheY-like"/>
    <property type="match status" value="3"/>
</dbReference>
<dbReference type="Gene3D" id="3.30.450.20">
    <property type="entry name" value="PAS domain"/>
    <property type="match status" value="1"/>
</dbReference>
<dbReference type="Gene3D" id="3.40.50.2300">
    <property type="match status" value="3"/>
</dbReference>
<dbReference type="InterPro" id="IPR003018">
    <property type="entry name" value="GAF"/>
</dbReference>
<dbReference type="Pfam" id="PF00072">
    <property type="entry name" value="Response_reg"/>
    <property type="match status" value="3"/>
</dbReference>
<evidence type="ECO:0000256" key="2">
    <source>
        <dbReference type="ARBA" id="ARBA00004651"/>
    </source>
</evidence>
<evidence type="ECO:0000256" key="4">
    <source>
        <dbReference type="ARBA" id="ARBA00022475"/>
    </source>
</evidence>
<keyword evidence="7 15" id="KW-0812">Transmembrane</keyword>
<dbReference type="CDD" id="cd17546">
    <property type="entry name" value="REC_hyHK_CKI1_RcsC-like"/>
    <property type="match status" value="1"/>
</dbReference>
<dbReference type="Gene3D" id="1.10.8.500">
    <property type="entry name" value="HAMP domain in histidine kinase"/>
    <property type="match status" value="1"/>
</dbReference>
<comment type="subcellular location">
    <subcellularLocation>
        <location evidence="2">Cell membrane</location>
        <topology evidence="2">Multi-pass membrane protein</topology>
    </subcellularLocation>
</comment>
<dbReference type="FunFam" id="3.30.565.10:FF:000010">
    <property type="entry name" value="Sensor histidine kinase RcsC"/>
    <property type="match status" value="1"/>
</dbReference>
<feature type="transmembrane region" description="Helical" evidence="15">
    <location>
        <begin position="278"/>
        <end position="300"/>
    </location>
</feature>
<organism evidence="19 20">
    <name type="scientific">Candidatus Desulfatifera sulfidica</name>
    <dbReference type="NCBI Taxonomy" id="2841691"/>
    <lineage>
        <taxon>Bacteria</taxon>
        <taxon>Pseudomonadati</taxon>
        <taxon>Thermodesulfobacteriota</taxon>
        <taxon>Desulfobulbia</taxon>
        <taxon>Desulfobulbales</taxon>
        <taxon>Desulfobulbaceae</taxon>
        <taxon>Candidatus Desulfatifera</taxon>
    </lineage>
</organism>
<comment type="caution">
    <text evidence="19">The sequence shown here is derived from an EMBL/GenBank/DDBJ whole genome shotgun (WGS) entry which is preliminary data.</text>
</comment>
<dbReference type="InterPro" id="IPR011006">
    <property type="entry name" value="CheY-like_superfamily"/>
</dbReference>
<dbReference type="InterPro" id="IPR005467">
    <property type="entry name" value="His_kinase_dom"/>
</dbReference>
<dbReference type="Pfam" id="PF00512">
    <property type="entry name" value="HisKA"/>
    <property type="match status" value="1"/>
</dbReference>
<dbReference type="CDD" id="cd16922">
    <property type="entry name" value="HATPase_EvgS-ArcB-TorS-like"/>
    <property type="match status" value="1"/>
</dbReference>
<gene>
    <name evidence="19" type="ORF">H8E79_02500</name>
</gene>
<name>A0A8J6N5M5_9BACT</name>
<dbReference type="InterPro" id="IPR001789">
    <property type="entry name" value="Sig_transdc_resp-reg_receiver"/>
</dbReference>
<dbReference type="Proteomes" id="UP000599024">
    <property type="component" value="Unassembled WGS sequence"/>
</dbReference>
<evidence type="ECO:0000256" key="8">
    <source>
        <dbReference type="ARBA" id="ARBA00022777"/>
    </source>
</evidence>
<feature type="domain" description="Response regulatory" evidence="17">
    <location>
        <begin position="890"/>
        <end position="1003"/>
    </location>
</feature>
<feature type="compositionally biased region" description="Polar residues" evidence="14">
    <location>
        <begin position="855"/>
        <end position="865"/>
    </location>
</feature>
<evidence type="ECO:0000256" key="10">
    <source>
        <dbReference type="ARBA" id="ARBA00023012"/>
    </source>
</evidence>
<evidence type="ECO:0000313" key="19">
    <source>
        <dbReference type="EMBL" id="MBC8208023.1"/>
    </source>
</evidence>
<dbReference type="PROSITE" id="PS50885">
    <property type="entry name" value="HAMP"/>
    <property type="match status" value="1"/>
</dbReference>
<dbReference type="Pfam" id="PF02743">
    <property type="entry name" value="dCache_1"/>
    <property type="match status" value="1"/>
</dbReference>
<dbReference type="PROSITE" id="PS50110">
    <property type="entry name" value="RESPONSE_REGULATORY"/>
    <property type="match status" value="3"/>
</dbReference>
<dbReference type="SMART" id="SM00387">
    <property type="entry name" value="HATPase_c"/>
    <property type="match status" value="1"/>
</dbReference>
<reference evidence="19 20" key="1">
    <citation type="submission" date="2020-08" db="EMBL/GenBank/DDBJ databases">
        <title>Bridging the membrane lipid divide: bacteria of the FCB group superphylum have the potential to synthesize archaeal ether lipids.</title>
        <authorList>
            <person name="Villanueva L."/>
            <person name="Von Meijenfeldt F.A.B."/>
            <person name="Westbye A.B."/>
            <person name="Yadav S."/>
            <person name="Hopmans E.C."/>
            <person name="Dutilh B.E."/>
            <person name="Sinninghe Damste J.S."/>
        </authorList>
    </citation>
    <scope>NUCLEOTIDE SEQUENCE [LARGE SCALE GENOMIC DNA]</scope>
    <source>
        <strain evidence="19">NIOZ-UU81</strain>
    </source>
</reference>
<evidence type="ECO:0000256" key="3">
    <source>
        <dbReference type="ARBA" id="ARBA00012438"/>
    </source>
</evidence>
<evidence type="ECO:0000259" key="17">
    <source>
        <dbReference type="PROSITE" id="PS50110"/>
    </source>
</evidence>
<keyword evidence="10" id="KW-0902">Two-component regulatory system</keyword>